<comment type="caution">
    <text evidence="1">The sequence shown here is derived from an EMBL/GenBank/DDBJ whole genome shotgun (WGS) entry which is preliminary data.</text>
</comment>
<dbReference type="EMBL" id="BBML01000006">
    <property type="protein sequence ID" value="GAK97539.1"/>
    <property type="molecule type" value="Genomic_DNA"/>
</dbReference>
<name>A0A090Q3A1_9FLAO</name>
<accession>A0A090Q3A1</accession>
<sequence>MFKWLQAMIGKSSKTSESLMKEMAQKAKIAEKDLALLKEELNKIVITATGYNKVKDIDQNAFLKIQKKDSKGLMIPLRGVFPINGESKAFYFDDHKATSIGPYCELSMVDYDEFPIQEYYQTVTVKSLPIWEEVIHRYPELHKLIVKLAPEFPWTLYKTAKSQIITPTPLIQLGGYPQWIINDIDFRKIKGKELKFQYLNSRSRKGYFEFESEGNLGDICFFQRD</sequence>
<dbReference type="STRING" id="319236.BST91_05905"/>
<organism evidence="1 2">
    <name type="scientific">Nonlabens tegetincola</name>
    <dbReference type="NCBI Taxonomy" id="323273"/>
    <lineage>
        <taxon>Bacteria</taxon>
        <taxon>Pseudomonadati</taxon>
        <taxon>Bacteroidota</taxon>
        <taxon>Flavobacteriia</taxon>
        <taxon>Flavobacteriales</taxon>
        <taxon>Flavobacteriaceae</taxon>
        <taxon>Nonlabens</taxon>
    </lineage>
</organism>
<dbReference type="eggNOG" id="ENOG50311ZC">
    <property type="taxonomic scope" value="Bacteria"/>
</dbReference>
<evidence type="ECO:0000313" key="2">
    <source>
        <dbReference type="Proteomes" id="UP000029221"/>
    </source>
</evidence>
<dbReference type="AlphaFoldDB" id="A0A090Q3A1"/>
<protein>
    <submittedName>
        <fullName evidence="1">Uncharacterized protein</fullName>
    </submittedName>
</protein>
<reference evidence="1" key="1">
    <citation type="journal article" date="2014" name="Genome Announc.">
        <title>Draft Genome Sequences of Marine Flavobacterium Nonlabens Strains NR17, NR24, NR27, NR32, NR33, and Ara13.</title>
        <authorList>
            <person name="Nakanishi M."/>
            <person name="Meirelles P."/>
            <person name="Suzuki R."/>
            <person name="Takatani N."/>
            <person name="Mino S."/>
            <person name="Suda W."/>
            <person name="Oshima K."/>
            <person name="Hattori M."/>
            <person name="Ohkuma M."/>
            <person name="Hosokawa M."/>
            <person name="Miyashita K."/>
            <person name="Thompson F.L."/>
            <person name="Niwa A."/>
            <person name="Sawabe T."/>
            <person name="Sawabe T."/>
        </authorList>
    </citation>
    <scope>NUCLEOTIDE SEQUENCE [LARGE SCALE GENOMIC DNA]</scope>
    <source>
        <strain evidence="1">JCM 19294</strain>
    </source>
</reference>
<gene>
    <name evidence="1" type="ORF">JCM19294_75</name>
</gene>
<evidence type="ECO:0000313" key="1">
    <source>
        <dbReference type="EMBL" id="GAK97539.1"/>
    </source>
</evidence>
<dbReference type="Proteomes" id="UP000029221">
    <property type="component" value="Unassembled WGS sequence"/>
</dbReference>
<keyword evidence="2" id="KW-1185">Reference proteome</keyword>
<proteinExistence type="predicted"/>
<dbReference type="RefSeq" id="WP_042279215.1">
    <property type="nucleotide sequence ID" value="NZ_BBML01000006.1"/>
</dbReference>